<sequence>MDYPAPRLLTDDESERDSIRTGESREIGEEVLQDLAPLALPELRSMVHEMSHANSVLKLEAAMFEKFFNRMEPRDLTGHLPPDRHGSSLDLGPAVYSRGRRKSKSRITADRLICLTVEQKCDLAQRELEETREDIQRMKENSERVLQNYLAALEEADIRVVDIKKAIVDFEKDIVNTITKKKGSIIASDKVLRYMEDKIRSRDVLKEKIRLKNDSLKVQKKKMQMQLRQKEELGEALHEVDFQQLKIENAQFLEKIEERNQDLLRQKMTVGNALQILNFYKRKLQTTTSMATRLVKDIAQRKESLEKIEREGILVEKERNKAELLNKRLRKQLTEYRVPPVLDYVHEKIAVHELENAIKIWERKVEIAQMALQSYRSVWQKAKLASHELQALLPEQVAR</sequence>
<keyword evidence="10" id="KW-1185">Reference proteome</keyword>
<feature type="coiled-coil region" evidence="7">
    <location>
        <begin position="114"/>
        <end position="159"/>
    </location>
</feature>
<dbReference type="InterPro" id="IPR025254">
    <property type="entry name" value="CCDC113/CCDC96_CC"/>
</dbReference>
<feature type="compositionally biased region" description="Basic and acidic residues" evidence="8">
    <location>
        <begin position="16"/>
        <end position="26"/>
    </location>
</feature>
<dbReference type="Proteomes" id="UP001190640">
    <property type="component" value="Chromosome 16"/>
</dbReference>
<dbReference type="GO" id="GO:0005930">
    <property type="term" value="C:axoneme"/>
    <property type="evidence" value="ECO:0007669"/>
    <property type="project" value="TreeGrafter"/>
</dbReference>
<accession>A0AA97LLH4</accession>
<keyword evidence="3 7" id="KW-0175">Coiled coil</keyword>
<gene>
    <name evidence="11" type="primary">CCDC113</name>
</gene>
<dbReference type="RefSeq" id="XP_054856487.1">
    <property type="nucleotide sequence ID" value="XM_055000512.1"/>
</dbReference>
<keyword evidence="2" id="KW-0970">Cilium biogenesis/degradation</keyword>
<evidence type="ECO:0000256" key="4">
    <source>
        <dbReference type="ARBA" id="ARBA00023273"/>
    </source>
</evidence>
<dbReference type="Pfam" id="PF13870">
    <property type="entry name" value="CCDC113_CCDC96_CC"/>
    <property type="match status" value="1"/>
</dbReference>
<comment type="subcellular location">
    <subcellularLocation>
        <location evidence="1">Cell projection</location>
        <location evidence="1">Cilium</location>
    </subcellularLocation>
</comment>
<evidence type="ECO:0000256" key="6">
    <source>
        <dbReference type="ARBA" id="ARBA00044798"/>
    </source>
</evidence>
<dbReference type="AlphaFoldDB" id="A0AA97LLH4"/>
<dbReference type="CTD" id="29070"/>
<feature type="domain" description="CCDC113/CCDC96 coiled-coil" evidence="9">
    <location>
        <begin position="200"/>
        <end position="373"/>
    </location>
</feature>
<dbReference type="PANTHER" id="PTHR15654">
    <property type="entry name" value="COILED-COIL DOMAIN-CONTAINING PROTEIN 113-RELATED"/>
    <property type="match status" value="1"/>
</dbReference>
<reference evidence="11" key="1">
    <citation type="submission" date="2025-08" db="UniProtKB">
        <authorList>
            <consortium name="RefSeq"/>
        </authorList>
    </citation>
    <scope>IDENTIFICATION</scope>
    <source>
        <tissue evidence="11">Blood</tissue>
    </source>
</reference>
<evidence type="ECO:0000256" key="7">
    <source>
        <dbReference type="SAM" id="Coils"/>
    </source>
</evidence>
<dbReference type="InterPro" id="IPR051885">
    <property type="entry name" value="CC_CF"/>
</dbReference>
<name>A0AA97LLH4_EUBMA</name>
<proteinExistence type="inferred from homology"/>
<evidence type="ECO:0000259" key="9">
    <source>
        <dbReference type="Pfam" id="PF13870"/>
    </source>
</evidence>
<dbReference type="GO" id="GO:0060271">
    <property type="term" value="P:cilium assembly"/>
    <property type="evidence" value="ECO:0007669"/>
    <property type="project" value="TreeGrafter"/>
</dbReference>
<evidence type="ECO:0000256" key="5">
    <source>
        <dbReference type="ARBA" id="ARBA00044506"/>
    </source>
</evidence>
<evidence type="ECO:0000313" key="11">
    <source>
        <dbReference type="RefSeq" id="XP_054856487.1"/>
    </source>
</evidence>
<dbReference type="PANTHER" id="PTHR15654:SF2">
    <property type="entry name" value="COILED-COIL DOMAIN-CONTAINING PROTEIN 113"/>
    <property type="match status" value="1"/>
</dbReference>
<dbReference type="GeneID" id="129344041"/>
<evidence type="ECO:0000256" key="2">
    <source>
        <dbReference type="ARBA" id="ARBA00022794"/>
    </source>
</evidence>
<dbReference type="KEGG" id="emc:129344041"/>
<keyword evidence="4" id="KW-0966">Cell projection</keyword>
<feature type="coiled-coil region" evidence="7">
    <location>
        <begin position="206"/>
        <end position="371"/>
    </location>
</feature>
<evidence type="ECO:0000256" key="1">
    <source>
        <dbReference type="ARBA" id="ARBA00004138"/>
    </source>
</evidence>
<comment type="similarity">
    <text evidence="5">Belongs to the CFAP263 family.</text>
</comment>
<evidence type="ECO:0000256" key="3">
    <source>
        <dbReference type="ARBA" id="ARBA00023054"/>
    </source>
</evidence>
<dbReference type="GO" id="GO:0036064">
    <property type="term" value="C:ciliary basal body"/>
    <property type="evidence" value="ECO:0007669"/>
    <property type="project" value="TreeGrafter"/>
</dbReference>
<feature type="region of interest" description="Disordered" evidence="8">
    <location>
        <begin position="1"/>
        <end position="26"/>
    </location>
</feature>
<evidence type="ECO:0000313" key="10">
    <source>
        <dbReference type="Proteomes" id="UP001190640"/>
    </source>
</evidence>
<organism evidence="10 11">
    <name type="scientific">Eublepharis macularius</name>
    <name type="common">Leopard gecko</name>
    <name type="synonym">Cyrtodactylus macularius</name>
    <dbReference type="NCBI Taxonomy" id="481883"/>
    <lineage>
        <taxon>Eukaryota</taxon>
        <taxon>Metazoa</taxon>
        <taxon>Chordata</taxon>
        <taxon>Craniata</taxon>
        <taxon>Vertebrata</taxon>
        <taxon>Euteleostomi</taxon>
        <taxon>Lepidosauria</taxon>
        <taxon>Squamata</taxon>
        <taxon>Bifurcata</taxon>
        <taxon>Gekkota</taxon>
        <taxon>Eublepharidae</taxon>
        <taxon>Eublepharinae</taxon>
        <taxon>Eublepharis</taxon>
    </lineage>
</organism>
<evidence type="ECO:0000256" key="8">
    <source>
        <dbReference type="SAM" id="MobiDB-lite"/>
    </source>
</evidence>
<protein>
    <recommendedName>
        <fullName evidence="6">Cilia- and flagella-associated protein 263</fullName>
    </recommendedName>
</protein>